<organism evidence="6 7">
    <name type="scientific">Oceanicella actignis</name>
    <dbReference type="NCBI Taxonomy" id="1189325"/>
    <lineage>
        <taxon>Bacteria</taxon>
        <taxon>Pseudomonadati</taxon>
        <taxon>Pseudomonadota</taxon>
        <taxon>Alphaproteobacteria</taxon>
        <taxon>Rhodobacterales</taxon>
        <taxon>Paracoccaceae</taxon>
        <taxon>Oceanicella</taxon>
    </lineage>
</organism>
<evidence type="ECO:0000259" key="5">
    <source>
        <dbReference type="PROSITE" id="PS51078"/>
    </source>
</evidence>
<dbReference type="GO" id="GO:0003677">
    <property type="term" value="F:DNA binding"/>
    <property type="evidence" value="ECO:0007669"/>
    <property type="project" value="UniProtKB-KW"/>
</dbReference>
<dbReference type="Pfam" id="PF01614">
    <property type="entry name" value="IclR_C"/>
    <property type="match status" value="1"/>
</dbReference>
<dbReference type="InterPro" id="IPR050707">
    <property type="entry name" value="HTH_MetabolicPath_Reg"/>
</dbReference>
<sequence length="270" mass="28729">MPAKDDDIRIGQVRSVTRALTVLRTLAESADGLTLTETAARAGLAASTAHRILTTMESERFVRFDAANGCWHVGVAAFTVGAAFARTRDVIQLARPYMRRLVEQTGETANIFLESGGEVICMAQVESRHQMRALTRVGGRVKMHWSGAGKAMLAFMEPAQVQAVIAEHGLPRATARTIVAPEALAEELARIRREGVAIDDEENAEGLRCVAAPVLNESGAPVAAMSVSGPKTRITNERLRHLAQVVARVAGDVTRDFGGAAAPAALGAAR</sequence>
<dbReference type="RefSeq" id="WP_218139770.1">
    <property type="nucleotide sequence ID" value="NZ_FOHL01000006.1"/>
</dbReference>
<dbReference type="GO" id="GO:0003700">
    <property type="term" value="F:DNA-binding transcription factor activity"/>
    <property type="evidence" value="ECO:0007669"/>
    <property type="project" value="TreeGrafter"/>
</dbReference>
<dbReference type="Proteomes" id="UP000184066">
    <property type="component" value="Unassembled WGS sequence"/>
</dbReference>
<dbReference type="STRING" id="1189325.SAMN04488119_106109"/>
<dbReference type="SUPFAM" id="SSF55781">
    <property type="entry name" value="GAF domain-like"/>
    <property type="match status" value="1"/>
</dbReference>
<dbReference type="Gene3D" id="1.10.10.10">
    <property type="entry name" value="Winged helix-like DNA-binding domain superfamily/Winged helix DNA-binding domain"/>
    <property type="match status" value="1"/>
</dbReference>
<dbReference type="InterPro" id="IPR036388">
    <property type="entry name" value="WH-like_DNA-bd_sf"/>
</dbReference>
<dbReference type="EMBL" id="FRDL01000006">
    <property type="protein sequence ID" value="SHN69632.1"/>
    <property type="molecule type" value="Genomic_DNA"/>
</dbReference>
<evidence type="ECO:0000256" key="2">
    <source>
        <dbReference type="ARBA" id="ARBA00023125"/>
    </source>
</evidence>
<dbReference type="InterPro" id="IPR036390">
    <property type="entry name" value="WH_DNA-bd_sf"/>
</dbReference>
<evidence type="ECO:0000256" key="1">
    <source>
        <dbReference type="ARBA" id="ARBA00023015"/>
    </source>
</evidence>
<proteinExistence type="predicted"/>
<keyword evidence="2" id="KW-0238">DNA-binding</keyword>
<protein>
    <submittedName>
        <fullName evidence="6">Transcriptional regulator, IclR family</fullName>
    </submittedName>
</protein>
<dbReference type="Pfam" id="PF09339">
    <property type="entry name" value="HTH_IclR"/>
    <property type="match status" value="1"/>
</dbReference>
<dbReference type="PROSITE" id="PS51077">
    <property type="entry name" value="HTH_ICLR"/>
    <property type="match status" value="1"/>
</dbReference>
<feature type="domain" description="IclR-ED" evidence="5">
    <location>
        <begin position="76"/>
        <end position="259"/>
    </location>
</feature>
<keyword evidence="3" id="KW-0804">Transcription</keyword>
<feature type="domain" description="HTH iclR-type" evidence="4">
    <location>
        <begin position="13"/>
        <end position="75"/>
    </location>
</feature>
<name>A0A1M7TFW7_9RHOB</name>
<evidence type="ECO:0000256" key="3">
    <source>
        <dbReference type="ARBA" id="ARBA00023163"/>
    </source>
</evidence>
<dbReference type="PROSITE" id="PS51078">
    <property type="entry name" value="ICLR_ED"/>
    <property type="match status" value="1"/>
</dbReference>
<dbReference type="InterPro" id="IPR005471">
    <property type="entry name" value="Tscrpt_reg_IclR_N"/>
</dbReference>
<evidence type="ECO:0000313" key="6">
    <source>
        <dbReference type="EMBL" id="SHN69632.1"/>
    </source>
</evidence>
<gene>
    <name evidence="6" type="ORF">SAMN05216200_10694</name>
</gene>
<dbReference type="AlphaFoldDB" id="A0A1M7TFW7"/>
<dbReference type="PANTHER" id="PTHR30136:SF24">
    <property type="entry name" value="HTH-TYPE TRANSCRIPTIONAL REPRESSOR ALLR"/>
    <property type="match status" value="1"/>
</dbReference>
<dbReference type="PANTHER" id="PTHR30136">
    <property type="entry name" value="HELIX-TURN-HELIX TRANSCRIPTIONAL REGULATOR, ICLR FAMILY"/>
    <property type="match status" value="1"/>
</dbReference>
<dbReference type="FunFam" id="1.10.10.10:FF:000056">
    <property type="entry name" value="IclR family transcriptional regulator"/>
    <property type="match status" value="1"/>
</dbReference>
<dbReference type="InterPro" id="IPR014757">
    <property type="entry name" value="Tscrpt_reg_IclR_C"/>
</dbReference>
<accession>A0A1M7TFW7</accession>
<dbReference type="InterPro" id="IPR029016">
    <property type="entry name" value="GAF-like_dom_sf"/>
</dbReference>
<dbReference type="Gene3D" id="3.30.450.40">
    <property type="match status" value="1"/>
</dbReference>
<evidence type="ECO:0000259" key="4">
    <source>
        <dbReference type="PROSITE" id="PS51077"/>
    </source>
</evidence>
<dbReference type="SMART" id="SM00346">
    <property type="entry name" value="HTH_ICLR"/>
    <property type="match status" value="1"/>
</dbReference>
<keyword evidence="7" id="KW-1185">Reference proteome</keyword>
<dbReference type="GO" id="GO:0045892">
    <property type="term" value="P:negative regulation of DNA-templated transcription"/>
    <property type="evidence" value="ECO:0007669"/>
    <property type="project" value="TreeGrafter"/>
</dbReference>
<dbReference type="SUPFAM" id="SSF46785">
    <property type="entry name" value="Winged helix' DNA-binding domain"/>
    <property type="match status" value="1"/>
</dbReference>
<reference evidence="6 7" key="1">
    <citation type="submission" date="2016-12" db="EMBL/GenBank/DDBJ databases">
        <authorList>
            <person name="Song W.-J."/>
            <person name="Kurnit D.M."/>
        </authorList>
    </citation>
    <scope>NUCLEOTIDE SEQUENCE [LARGE SCALE GENOMIC DNA]</scope>
    <source>
        <strain evidence="6 7">CGMCC 1.10808</strain>
    </source>
</reference>
<keyword evidence="1" id="KW-0805">Transcription regulation</keyword>
<evidence type="ECO:0000313" key="7">
    <source>
        <dbReference type="Proteomes" id="UP000184066"/>
    </source>
</evidence>